<gene>
    <name evidence="1" type="ORF">LTS18_003119</name>
</gene>
<dbReference type="EMBL" id="JAWDJW010007075">
    <property type="protein sequence ID" value="KAK3062906.1"/>
    <property type="molecule type" value="Genomic_DNA"/>
</dbReference>
<proteinExistence type="predicted"/>
<name>A0ACC3D7F8_9PEZI</name>
<comment type="caution">
    <text evidence="1">The sequence shown here is derived from an EMBL/GenBank/DDBJ whole genome shotgun (WGS) entry which is preliminary data.</text>
</comment>
<accession>A0ACC3D7F8</accession>
<evidence type="ECO:0000313" key="2">
    <source>
        <dbReference type="Proteomes" id="UP001186974"/>
    </source>
</evidence>
<protein>
    <submittedName>
        <fullName evidence="1">Uncharacterized protein</fullName>
    </submittedName>
</protein>
<keyword evidence="2" id="KW-1185">Reference proteome</keyword>
<feature type="non-terminal residue" evidence="1">
    <location>
        <position position="207"/>
    </location>
</feature>
<sequence>MAGTRSSARNADSNPKAGDKKTPSKAAAGTKRKAETGSSPENKRGKKATPKKEQKTLEETMPQDEEDQPKDIEMQEAADEGEGTDKKADASGKPAENPAGSCWFWADQNTYSSSIVPKTNGKGADADAGAEDQDVKDDEEALRQAEEDTKADDQQDTKADGKAQNGDVEEATTTVDPKDGAIEKASQDRADAMPSNVMEKGIIYFFT</sequence>
<evidence type="ECO:0000313" key="1">
    <source>
        <dbReference type="EMBL" id="KAK3062906.1"/>
    </source>
</evidence>
<reference evidence="1" key="1">
    <citation type="submission" date="2024-09" db="EMBL/GenBank/DDBJ databases">
        <title>Black Yeasts Isolated from many extreme environments.</title>
        <authorList>
            <person name="Coleine C."/>
            <person name="Stajich J.E."/>
            <person name="Selbmann L."/>
        </authorList>
    </citation>
    <scope>NUCLEOTIDE SEQUENCE</scope>
    <source>
        <strain evidence="1">CCFEE 5737</strain>
    </source>
</reference>
<organism evidence="1 2">
    <name type="scientific">Coniosporium uncinatum</name>
    <dbReference type="NCBI Taxonomy" id="93489"/>
    <lineage>
        <taxon>Eukaryota</taxon>
        <taxon>Fungi</taxon>
        <taxon>Dikarya</taxon>
        <taxon>Ascomycota</taxon>
        <taxon>Pezizomycotina</taxon>
        <taxon>Dothideomycetes</taxon>
        <taxon>Dothideomycetes incertae sedis</taxon>
        <taxon>Coniosporium</taxon>
    </lineage>
</organism>
<dbReference type="Proteomes" id="UP001186974">
    <property type="component" value="Unassembled WGS sequence"/>
</dbReference>